<dbReference type="SUPFAM" id="SSF63882">
    <property type="entry name" value="MoeA N-terminal region -like"/>
    <property type="match status" value="1"/>
</dbReference>
<dbReference type="GO" id="GO:0061599">
    <property type="term" value="F:molybdopterin molybdotransferase activity"/>
    <property type="evidence" value="ECO:0007669"/>
    <property type="project" value="UniProtKB-UniRule"/>
</dbReference>
<evidence type="ECO:0000256" key="10">
    <source>
        <dbReference type="ARBA" id="ARBA00047317"/>
    </source>
</evidence>
<dbReference type="SMART" id="SM00852">
    <property type="entry name" value="MoCF_biosynth"/>
    <property type="match status" value="1"/>
</dbReference>
<dbReference type="InterPro" id="IPR005110">
    <property type="entry name" value="MoeA_linker/N"/>
</dbReference>
<dbReference type="Pfam" id="PF03454">
    <property type="entry name" value="MoeA_C"/>
    <property type="match status" value="1"/>
</dbReference>
<evidence type="ECO:0000313" key="13">
    <source>
        <dbReference type="EMBL" id="GLK55099.1"/>
    </source>
</evidence>
<evidence type="ECO:0000259" key="12">
    <source>
        <dbReference type="SMART" id="SM00852"/>
    </source>
</evidence>
<dbReference type="Gene3D" id="2.40.340.10">
    <property type="entry name" value="MoeA, C-terminal, domain IV"/>
    <property type="match status" value="1"/>
</dbReference>
<evidence type="ECO:0000313" key="15">
    <source>
        <dbReference type="Proteomes" id="UP000758856"/>
    </source>
</evidence>
<dbReference type="Pfam" id="PF03453">
    <property type="entry name" value="MoeA_N"/>
    <property type="match status" value="1"/>
</dbReference>
<evidence type="ECO:0000256" key="11">
    <source>
        <dbReference type="RuleBase" id="RU365090"/>
    </source>
</evidence>
<gene>
    <name evidence="13" type="primary">moeA_1</name>
    <name evidence="13" type="ORF">GCM10008170_11180</name>
    <name evidence="14" type="ORF">JOD31_000022</name>
</gene>
<keyword evidence="7 11" id="KW-0479">Metal-binding</keyword>
<sequence>MSDLLPVTEARARILAAVAPKPAETVALGEALGRTLAAPIAALRTQPPWDCSAMDGYAARADDATLGARLTVVGEAAAGRSFGGALKPGQTVRIFTGAPVPAGADGVLLQEDASRDGDAIVVGEAVQRGRHIRKTGIDFTAGETLLHPGRRLGARDLALAAALGHPTVQAAARPRVAILATGDELVLPGEPVGPDQIVASNAFAIAAVVAGEGGIALDLGVAPDDRAAIGAAVGRAFADEVDILVTLGGASVGDHDLVRPVLEEAGVALDFWKIAMRPGKPMMAGRRGGTLVLGLPGNPVSAIVCSLLFLTPALRRLSGRTDVEPALVVGRLGRDMPENDRREDYLRAAIEIGPDGVAVVTAFPRQDSSMLRPLAEAEGLLMRPPHAPAGKAGDPCRFLPLPHPY</sequence>
<dbReference type="Proteomes" id="UP001143400">
    <property type="component" value="Unassembled WGS sequence"/>
</dbReference>
<reference evidence="13" key="3">
    <citation type="submission" date="2023-01" db="EMBL/GenBank/DDBJ databases">
        <authorList>
            <person name="Sun Q."/>
            <person name="Evtushenko L."/>
        </authorList>
    </citation>
    <scope>NUCLEOTIDE SEQUENCE</scope>
    <source>
        <strain evidence="13">VKM B-1606</strain>
    </source>
</reference>
<comment type="catalytic activity">
    <reaction evidence="10">
        <text>adenylyl-molybdopterin + molybdate = Mo-molybdopterin + AMP + H(+)</text>
        <dbReference type="Rhea" id="RHEA:35047"/>
        <dbReference type="ChEBI" id="CHEBI:15378"/>
        <dbReference type="ChEBI" id="CHEBI:36264"/>
        <dbReference type="ChEBI" id="CHEBI:62727"/>
        <dbReference type="ChEBI" id="CHEBI:71302"/>
        <dbReference type="ChEBI" id="CHEBI:456215"/>
        <dbReference type="EC" id="2.10.1.1"/>
    </reaction>
</comment>
<evidence type="ECO:0000313" key="16">
    <source>
        <dbReference type="Proteomes" id="UP001143400"/>
    </source>
</evidence>
<evidence type="ECO:0000256" key="9">
    <source>
        <dbReference type="ARBA" id="ARBA00023150"/>
    </source>
</evidence>
<dbReference type="Proteomes" id="UP000758856">
    <property type="component" value="Unassembled WGS sequence"/>
</dbReference>
<keyword evidence="9 11" id="KW-0501">Molybdenum cofactor biosynthesis</keyword>
<dbReference type="SUPFAM" id="SSF53218">
    <property type="entry name" value="Molybdenum cofactor biosynthesis proteins"/>
    <property type="match status" value="1"/>
</dbReference>
<dbReference type="InterPro" id="IPR036688">
    <property type="entry name" value="MoeA_C_domain_IV_sf"/>
</dbReference>
<protein>
    <recommendedName>
        <fullName evidence="11">Molybdopterin molybdenumtransferase</fullName>
        <ecNumber evidence="11">2.10.1.1</ecNumber>
    </recommendedName>
</protein>
<dbReference type="InterPro" id="IPR001453">
    <property type="entry name" value="MoaB/Mog_dom"/>
</dbReference>
<dbReference type="InterPro" id="IPR036425">
    <property type="entry name" value="MoaB/Mog-like_dom_sf"/>
</dbReference>
<dbReference type="InterPro" id="IPR005111">
    <property type="entry name" value="MoeA_C_domain_IV"/>
</dbReference>
<accession>A0A9W6IT44</accession>
<reference evidence="13" key="1">
    <citation type="journal article" date="2014" name="Int. J. Syst. Evol. Microbiol.">
        <title>Complete genome sequence of Corynebacterium casei LMG S-19264T (=DSM 44701T), isolated from a smear-ripened cheese.</title>
        <authorList>
            <consortium name="US DOE Joint Genome Institute (JGI-PGF)"/>
            <person name="Walter F."/>
            <person name="Albersmeier A."/>
            <person name="Kalinowski J."/>
            <person name="Ruckert C."/>
        </authorList>
    </citation>
    <scope>NUCLEOTIDE SEQUENCE</scope>
    <source>
        <strain evidence="13">VKM B-1606</strain>
    </source>
</reference>
<evidence type="ECO:0000256" key="7">
    <source>
        <dbReference type="ARBA" id="ARBA00022723"/>
    </source>
</evidence>
<dbReference type="Gene3D" id="3.90.105.10">
    <property type="entry name" value="Molybdopterin biosynthesis moea protein, domain 2"/>
    <property type="match status" value="1"/>
</dbReference>
<comment type="function">
    <text evidence="2 11">Catalyzes the insertion of molybdate into adenylated molybdopterin with the concomitant release of AMP.</text>
</comment>
<dbReference type="InterPro" id="IPR038987">
    <property type="entry name" value="MoeA-like"/>
</dbReference>
<dbReference type="PANTHER" id="PTHR10192">
    <property type="entry name" value="MOLYBDOPTERIN BIOSYNTHESIS PROTEIN"/>
    <property type="match status" value="1"/>
</dbReference>
<dbReference type="EMBL" id="JAFBCY010000001">
    <property type="protein sequence ID" value="MBM7849810.1"/>
    <property type="molecule type" value="Genomic_DNA"/>
</dbReference>
<dbReference type="Gene3D" id="2.170.190.11">
    <property type="entry name" value="Molybdopterin biosynthesis moea protein, domain 3"/>
    <property type="match status" value="1"/>
</dbReference>
<comment type="pathway">
    <text evidence="3 11">Cofactor biosynthesis; molybdopterin biosynthesis.</text>
</comment>
<organism evidence="13 16">
    <name type="scientific">Methylopila capsulata</name>
    <dbReference type="NCBI Taxonomy" id="61654"/>
    <lineage>
        <taxon>Bacteria</taxon>
        <taxon>Pseudomonadati</taxon>
        <taxon>Pseudomonadota</taxon>
        <taxon>Alphaproteobacteria</taxon>
        <taxon>Hyphomicrobiales</taxon>
        <taxon>Methylopilaceae</taxon>
        <taxon>Methylopila</taxon>
    </lineage>
</organism>
<comment type="cofactor">
    <cofactor evidence="1 11">
        <name>Mg(2+)</name>
        <dbReference type="ChEBI" id="CHEBI:18420"/>
    </cofactor>
</comment>
<keyword evidence="5 11" id="KW-0500">Molybdenum</keyword>
<proteinExistence type="inferred from homology"/>
<evidence type="ECO:0000256" key="2">
    <source>
        <dbReference type="ARBA" id="ARBA00002901"/>
    </source>
</evidence>
<comment type="similarity">
    <text evidence="4 11">Belongs to the MoeA family.</text>
</comment>
<dbReference type="GO" id="GO:0005829">
    <property type="term" value="C:cytosol"/>
    <property type="evidence" value="ECO:0007669"/>
    <property type="project" value="TreeGrafter"/>
</dbReference>
<dbReference type="AlphaFoldDB" id="A0A9W6IT44"/>
<evidence type="ECO:0000256" key="1">
    <source>
        <dbReference type="ARBA" id="ARBA00001946"/>
    </source>
</evidence>
<evidence type="ECO:0000256" key="8">
    <source>
        <dbReference type="ARBA" id="ARBA00022842"/>
    </source>
</evidence>
<comment type="caution">
    <text evidence="13">The sequence shown here is derived from an EMBL/GenBank/DDBJ whole genome shotgun (WGS) entry which is preliminary data.</text>
</comment>
<dbReference type="Pfam" id="PF00994">
    <property type="entry name" value="MoCF_biosynth"/>
    <property type="match status" value="1"/>
</dbReference>
<evidence type="ECO:0000256" key="5">
    <source>
        <dbReference type="ARBA" id="ARBA00022505"/>
    </source>
</evidence>
<reference evidence="14 15" key="2">
    <citation type="submission" date="2021-01" db="EMBL/GenBank/DDBJ databases">
        <title>Genomic Encyclopedia of Type Strains, Phase IV (KMG-IV): sequencing the most valuable type-strain genomes for metagenomic binning, comparative biology and taxonomic classification.</title>
        <authorList>
            <person name="Goeker M."/>
        </authorList>
    </citation>
    <scope>NUCLEOTIDE SEQUENCE [LARGE SCALE GENOMIC DNA]</scope>
    <source>
        <strain evidence="14 15">DSM 6130</strain>
    </source>
</reference>
<dbReference type="SUPFAM" id="SSF63867">
    <property type="entry name" value="MoeA C-terminal domain-like"/>
    <property type="match status" value="1"/>
</dbReference>
<dbReference type="EMBL" id="BSFF01000002">
    <property type="protein sequence ID" value="GLK55099.1"/>
    <property type="molecule type" value="Genomic_DNA"/>
</dbReference>
<keyword evidence="15" id="KW-1185">Reference proteome</keyword>
<dbReference type="GO" id="GO:0006777">
    <property type="term" value="P:Mo-molybdopterin cofactor biosynthetic process"/>
    <property type="evidence" value="ECO:0007669"/>
    <property type="project" value="UniProtKB-UniRule"/>
</dbReference>
<dbReference type="EC" id="2.10.1.1" evidence="11"/>
<evidence type="ECO:0000256" key="4">
    <source>
        <dbReference type="ARBA" id="ARBA00010763"/>
    </source>
</evidence>
<dbReference type="RefSeq" id="WP_204948296.1">
    <property type="nucleotide sequence ID" value="NZ_BSFF01000002.1"/>
</dbReference>
<dbReference type="NCBIfam" id="TIGR00177">
    <property type="entry name" value="molyb_syn"/>
    <property type="match status" value="1"/>
</dbReference>
<dbReference type="InterPro" id="IPR036135">
    <property type="entry name" value="MoeA_linker/N_sf"/>
</dbReference>
<feature type="domain" description="MoaB/Mog" evidence="12">
    <location>
        <begin position="177"/>
        <end position="316"/>
    </location>
</feature>
<keyword evidence="6 11" id="KW-0808">Transferase</keyword>
<dbReference type="PANTHER" id="PTHR10192:SF5">
    <property type="entry name" value="GEPHYRIN"/>
    <property type="match status" value="1"/>
</dbReference>
<evidence type="ECO:0000256" key="6">
    <source>
        <dbReference type="ARBA" id="ARBA00022679"/>
    </source>
</evidence>
<dbReference type="GO" id="GO:0046872">
    <property type="term" value="F:metal ion binding"/>
    <property type="evidence" value="ECO:0007669"/>
    <property type="project" value="UniProtKB-UniRule"/>
</dbReference>
<dbReference type="NCBIfam" id="NF045515">
    <property type="entry name" value="Glp_gephyrin"/>
    <property type="match status" value="1"/>
</dbReference>
<dbReference type="Gene3D" id="3.40.980.10">
    <property type="entry name" value="MoaB/Mog-like domain"/>
    <property type="match status" value="1"/>
</dbReference>
<dbReference type="CDD" id="cd00887">
    <property type="entry name" value="MoeA"/>
    <property type="match status" value="1"/>
</dbReference>
<name>A0A9W6IT44_9HYPH</name>
<evidence type="ECO:0000256" key="3">
    <source>
        <dbReference type="ARBA" id="ARBA00005046"/>
    </source>
</evidence>
<evidence type="ECO:0000313" key="14">
    <source>
        <dbReference type="EMBL" id="MBM7849810.1"/>
    </source>
</evidence>
<dbReference type="FunFam" id="3.40.980.10:FF:000004">
    <property type="entry name" value="Molybdopterin molybdenumtransferase"/>
    <property type="match status" value="1"/>
</dbReference>
<keyword evidence="8 11" id="KW-0460">Magnesium</keyword>